<evidence type="ECO:0000313" key="2">
    <source>
        <dbReference type="EMBL" id="TFY75003.1"/>
    </source>
</evidence>
<comment type="caution">
    <text evidence="2">The sequence shown here is derived from an EMBL/GenBank/DDBJ whole genome shotgun (WGS) entry which is preliminary data.</text>
</comment>
<sequence length="165" mass="18386">MQRFRLQDLGSGSSARSKSRLSGSATQPDANGGKKGKGKAEPSLEEKQISAKRKREADRQQAYRDGVGSAFDELHAETYPDEEKSTLARSDHVKQQCMLDAARQLKTLRTEKAALEGRVTDLASIVKEKSHALAAAEHRYWKEIGQLSETVVDLERRLRAETKFS</sequence>
<reference evidence="2 3" key="1">
    <citation type="submission" date="2019-02" db="EMBL/GenBank/DDBJ databases">
        <title>Genome sequencing of the rare red list fungi Hericium alpestre (H. flagellum).</title>
        <authorList>
            <person name="Buettner E."/>
            <person name="Kellner H."/>
        </authorList>
    </citation>
    <scope>NUCLEOTIDE SEQUENCE [LARGE SCALE GENOMIC DNA]</scope>
    <source>
        <strain evidence="2 3">DSM 108284</strain>
    </source>
</reference>
<evidence type="ECO:0000256" key="1">
    <source>
        <dbReference type="SAM" id="MobiDB-lite"/>
    </source>
</evidence>
<dbReference type="Proteomes" id="UP000298061">
    <property type="component" value="Unassembled WGS sequence"/>
</dbReference>
<feature type="region of interest" description="Disordered" evidence="1">
    <location>
        <begin position="1"/>
        <end position="91"/>
    </location>
</feature>
<organism evidence="2 3">
    <name type="scientific">Hericium alpestre</name>
    <dbReference type="NCBI Taxonomy" id="135208"/>
    <lineage>
        <taxon>Eukaryota</taxon>
        <taxon>Fungi</taxon>
        <taxon>Dikarya</taxon>
        <taxon>Basidiomycota</taxon>
        <taxon>Agaricomycotina</taxon>
        <taxon>Agaricomycetes</taxon>
        <taxon>Russulales</taxon>
        <taxon>Hericiaceae</taxon>
        <taxon>Hericium</taxon>
    </lineage>
</organism>
<feature type="compositionally biased region" description="Basic and acidic residues" evidence="1">
    <location>
        <begin position="72"/>
        <end position="91"/>
    </location>
</feature>
<dbReference type="AlphaFoldDB" id="A0A4Y9ZM14"/>
<name>A0A4Y9ZM14_9AGAM</name>
<protein>
    <submittedName>
        <fullName evidence="2">Uncharacterized protein</fullName>
    </submittedName>
</protein>
<evidence type="ECO:0000313" key="3">
    <source>
        <dbReference type="Proteomes" id="UP000298061"/>
    </source>
</evidence>
<dbReference type="EMBL" id="SFCI01001761">
    <property type="protein sequence ID" value="TFY75003.1"/>
    <property type="molecule type" value="Genomic_DNA"/>
</dbReference>
<gene>
    <name evidence="2" type="ORF">EWM64_g9007</name>
</gene>
<proteinExistence type="predicted"/>
<feature type="compositionally biased region" description="Basic and acidic residues" evidence="1">
    <location>
        <begin position="38"/>
        <end position="62"/>
    </location>
</feature>
<accession>A0A4Y9ZM14</accession>
<keyword evidence="3" id="KW-1185">Reference proteome</keyword>
<feature type="compositionally biased region" description="Low complexity" evidence="1">
    <location>
        <begin position="9"/>
        <end position="25"/>
    </location>
</feature>